<feature type="non-terminal residue" evidence="1">
    <location>
        <position position="1"/>
    </location>
</feature>
<dbReference type="EMBL" id="UINC01206145">
    <property type="protein sequence ID" value="SVE27635.1"/>
    <property type="molecule type" value="Genomic_DNA"/>
</dbReference>
<organism evidence="1">
    <name type="scientific">marine metagenome</name>
    <dbReference type="NCBI Taxonomy" id="408172"/>
    <lineage>
        <taxon>unclassified sequences</taxon>
        <taxon>metagenomes</taxon>
        <taxon>ecological metagenomes</taxon>
    </lineage>
</organism>
<protein>
    <submittedName>
        <fullName evidence="1">Uncharacterized protein</fullName>
    </submittedName>
</protein>
<name>A0A383C7M3_9ZZZZ</name>
<accession>A0A383C7M3</accession>
<reference evidence="1" key="1">
    <citation type="submission" date="2018-05" db="EMBL/GenBank/DDBJ databases">
        <authorList>
            <person name="Lanie J.A."/>
            <person name="Ng W.-L."/>
            <person name="Kazmierczak K.M."/>
            <person name="Andrzejewski T.M."/>
            <person name="Davidsen T.M."/>
            <person name="Wayne K.J."/>
            <person name="Tettelin H."/>
            <person name="Glass J.I."/>
            <person name="Rusch D."/>
            <person name="Podicherti R."/>
            <person name="Tsui H.-C.T."/>
            <person name="Winkler M.E."/>
        </authorList>
    </citation>
    <scope>NUCLEOTIDE SEQUENCE</scope>
</reference>
<feature type="non-terminal residue" evidence="1">
    <location>
        <position position="22"/>
    </location>
</feature>
<dbReference type="AlphaFoldDB" id="A0A383C7M3"/>
<gene>
    <name evidence="1" type="ORF">METZ01_LOCUS480489</name>
</gene>
<sequence>VPCRPNLLHRLHRDLGHREGPV</sequence>
<evidence type="ECO:0000313" key="1">
    <source>
        <dbReference type="EMBL" id="SVE27635.1"/>
    </source>
</evidence>
<proteinExistence type="predicted"/>